<dbReference type="PANTHER" id="PTHR34387:SF2">
    <property type="entry name" value="SLR1258 PROTEIN"/>
    <property type="match status" value="1"/>
</dbReference>
<protein>
    <submittedName>
        <fullName evidence="1">DUF541 domain-containing protein</fullName>
    </submittedName>
</protein>
<proteinExistence type="predicted"/>
<dbReference type="Gene3D" id="3.30.70.2970">
    <property type="entry name" value="Protein of unknown function (DUF541), domain 2"/>
    <property type="match status" value="1"/>
</dbReference>
<gene>
    <name evidence="1" type="ORF">E0H73_24970</name>
</gene>
<accession>A0A4R0KE01</accession>
<dbReference type="RefSeq" id="WP_131360656.1">
    <property type="nucleotide sequence ID" value="NZ_SJKB01000008.1"/>
</dbReference>
<dbReference type="OrthoDB" id="4940101at2"/>
<evidence type="ECO:0000313" key="1">
    <source>
        <dbReference type="EMBL" id="TCC58581.1"/>
    </source>
</evidence>
<organism evidence="1 2">
    <name type="scientific">Kribbella pittospori</name>
    <dbReference type="NCBI Taxonomy" id="722689"/>
    <lineage>
        <taxon>Bacteria</taxon>
        <taxon>Bacillati</taxon>
        <taxon>Actinomycetota</taxon>
        <taxon>Actinomycetes</taxon>
        <taxon>Propionibacteriales</taxon>
        <taxon>Kribbellaceae</taxon>
        <taxon>Kribbella</taxon>
    </lineage>
</organism>
<dbReference type="AlphaFoldDB" id="A0A4R0KE01"/>
<dbReference type="PANTHER" id="PTHR34387">
    <property type="entry name" value="SLR1258 PROTEIN"/>
    <property type="match status" value="1"/>
</dbReference>
<dbReference type="Proteomes" id="UP000291144">
    <property type="component" value="Unassembled WGS sequence"/>
</dbReference>
<dbReference type="GO" id="GO:0006974">
    <property type="term" value="P:DNA damage response"/>
    <property type="evidence" value="ECO:0007669"/>
    <property type="project" value="TreeGrafter"/>
</dbReference>
<dbReference type="Gene3D" id="3.30.110.170">
    <property type="entry name" value="Protein of unknown function (DUF541), domain 1"/>
    <property type="match status" value="1"/>
</dbReference>
<evidence type="ECO:0000313" key="2">
    <source>
        <dbReference type="Proteomes" id="UP000291144"/>
    </source>
</evidence>
<name>A0A4R0KE01_9ACTN</name>
<dbReference type="InterPro" id="IPR052022">
    <property type="entry name" value="26kDa_periplasmic_antigen"/>
</dbReference>
<dbReference type="EMBL" id="SJKB01000008">
    <property type="protein sequence ID" value="TCC58581.1"/>
    <property type="molecule type" value="Genomic_DNA"/>
</dbReference>
<reference evidence="1 2" key="1">
    <citation type="submission" date="2019-02" db="EMBL/GenBank/DDBJ databases">
        <title>Kribbella capetownensis sp. nov. and Kribbella speibonae sp. nov., isolated from soil.</title>
        <authorList>
            <person name="Curtis S.M."/>
            <person name="Norton I."/>
            <person name="Everest G.J."/>
            <person name="Meyers P.R."/>
        </authorList>
    </citation>
    <scope>NUCLEOTIDE SEQUENCE [LARGE SCALE GENOMIC DNA]</scope>
    <source>
        <strain evidence="1 2">NRRL B-24813</strain>
    </source>
</reference>
<keyword evidence="2" id="KW-1185">Reference proteome</keyword>
<dbReference type="Pfam" id="PF04402">
    <property type="entry name" value="SIMPL"/>
    <property type="match status" value="1"/>
</dbReference>
<sequence>MDTGVRVVGSGQASAAPDVLRVSFSVDHVAPDVASAVSQVAQRTDAVTAALRDQGVEADDISTTTVNVYQDYKGENQSPAYRGSHVLTVTTKDLTGFGRLLNAAVDAAGNSLGLQGLEFDIEDKTELLTRARELAFRQARDKAQELAALAGYSLGSVTSISETNRHFPMAEGMALGGSRAKFDAALNITPGEHTAQITLEVQFSWA</sequence>
<comment type="caution">
    <text evidence="1">The sequence shown here is derived from an EMBL/GenBank/DDBJ whole genome shotgun (WGS) entry which is preliminary data.</text>
</comment>
<dbReference type="InterPro" id="IPR007497">
    <property type="entry name" value="SIMPL/DUF541"/>
</dbReference>